<dbReference type="InterPro" id="IPR049177">
    <property type="entry name" value="MgtC_SapB_SrpB_YhiD_N"/>
</dbReference>
<evidence type="ECO:0000256" key="2">
    <source>
        <dbReference type="ARBA" id="ARBA00009298"/>
    </source>
</evidence>
<evidence type="ECO:0000256" key="5">
    <source>
        <dbReference type="ARBA" id="ARBA00022989"/>
    </source>
</evidence>
<keyword evidence="5 8" id="KW-1133">Transmembrane helix</keyword>
<comment type="caution">
    <text evidence="10">The sequence shown here is derived from an EMBL/GenBank/DDBJ whole genome shotgun (WGS) entry which is preliminary data.</text>
</comment>
<dbReference type="InterPro" id="IPR003416">
    <property type="entry name" value="MgtC/SapB/SrpB/YhiD_fam"/>
</dbReference>
<keyword evidence="4 8" id="KW-0812">Transmembrane</keyword>
<feature type="region of interest" description="Disordered" evidence="7">
    <location>
        <begin position="170"/>
        <end position="198"/>
    </location>
</feature>
<dbReference type="PANTHER" id="PTHR33778:SF1">
    <property type="entry name" value="MAGNESIUM TRANSPORTER YHID-RELATED"/>
    <property type="match status" value="1"/>
</dbReference>
<reference evidence="10 11" key="1">
    <citation type="journal article" date="2015" name="Nature">
        <title>rRNA introns, odd ribosomes, and small enigmatic genomes across a large radiation of phyla.</title>
        <authorList>
            <person name="Brown C.T."/>
            <person name="Hug L.A."/>
            <person name="Thomas B.C."/>
            <person name="Sharon I."/>
            <person name="Castelle C.J."/>
            <person name="Singh A."/>
            <person name="Wilkins M.J."/>
            <person name="Williams K.H."/>
            <person name="Banfield J.F."/>
        </authorList>
    </citation>
    <scope>NUCLEOTIDE SEQUENCE [LARGE SCALE GENOMIC DNA]</scope>
</reference>
<protein>
    <submittedName>
        <fullName evidence="10">MgtC family protein</fullName>
    </submittedName>
</protein>
<dbReference type="PANTHER" id="PTHR33778">
    <property type="entry name" value="PROTEIN MGTC"/>
    <property type="match status" value="1"/>
</dbReference>
<evidence type="ECO:0000256" key="6">
    <source>
        <dbReference type="ARBA" id="ARBA00023136"/>
    </source>
</evidence>
<keyword evidence="3" id="KW-1003">Cell membrane</keyword>
<keyword evidence="6 8" id="KW-0472">Membrane</keyword>
<feature type="transmembrane region" description="Helical" evidence="8">
    <location>
        <begin position="15"/>
        <end position="32"/>
    </location>
</feature>
<dbReference type="Pfam" id="PF02308">
    <property type="entry name" value="MgtC"/>
    <property type="match status" value="1"/>
</dbReference>
<dbReference type="Proteomes" id="UP000034032">
    <property type="component" value="Unassembled WGS sequence"/>
</dbReference>
<feature type="domain" description="MgtC/SapB/SrpB/YhiD N-terminal" evidence="9">
    <location>
        <begin position="19"/>
        <end position="148"/>
    </location>
</feature>
<evidence type="ECO:0000256" key="1">
    <source>
        <dbReference type="ARBA" id="ARBA00004651"/>
    </source>
</evidence>
<evidence type="ECO:0000256" key="3">
    <source>
        <dbReference type="ARBA" id="ARBA00022475"/>
    </source>
</evidence>
<name>A0A0G1KBS2_9BACT</name>
<evidence type="ECO:0000256" key="7">
    <source>
        <dbReference type="SAM" id="MobiDB-lite"/>
    </source>
</evidence>
<feature type="transmembrane region" description="Helical" evidence="8">
    <location>
        <begin position="108"/>
        <end position="128"/>
    </location>
</feature>
<accession>A0A0G1KBS2</accession>
<evidence type="ECO:0000256" key="8">
    <source>
        <dbReference type="SAM" id="Phobius"/>
    </source>
</evidence>
<evidence type="ECO:0000313" key="10">
    <source>
        <dbReference type="EMBL" id="KKT81035.1"/>
    </source>
</evidence>
<comment type="similarity">
    <text evidence="2">Belongs to the MgtC/SapB family.</text>
</comment>
<dbReference type="PRINTS" id="PR01837">
    <property type="entry name" value="MGTCSAPBPROT"/>
</dbReference>
<organism evidence="10 11">
    <name type="scientific">Candidatus Yanofskybacteria bacterium GW2011_GWA2_44_9</name>
    <dbReference type="NCBI Taxonomy" id="1619025"/>
    <lineage>
        <taxon>Bacteria</taxon>
        <taxon>Candidatus Yanofskyibacteriota</taxon>
    </lineage>
</organism>
<evidence type="ECO:0000259" key="9">
    <source>
        <dbReference type="Pfam" id="PF02308"/>
    </source>
</evidence>
<dbReference type="EMBL" id="LCJR01000028">
    <property type="protein sequence ID" value="KKT81035.1"/>
    <property type="molecule type" value="Genomic_DNA"/>
</dbReference>
<gene>
    <name evidence="10" type="ORF">UW79_C0028G0005</name>
</gene>
<feature type="transmembrane region" description="Helical" evidence="8">
    <location>
        <begin position="134"/>
        <end position="150"/>
    </location>
</feature>
<comment type="subcellular location">
    <subcellularLocation>
        <location evidence="1">Cell membrane</location>
        <topology evidence="1">Multi-pass membrane protein</topology>
    </subcellularLocation>
</comment>
<sequence>MEFISDILSVIDFKSVDRLLIATLLGAVVGFERERSGKVAGMRTHALVSLGAALLTLSSISIYETYPGINGVRGFDYHLIANVVVGIGFIGAGAILRREHRVEGTTTAASLWVVAAIGIATGFGFLGQAIATTAISYLVLSLLWLLEKYLNQDIRYKGQGIYGVLKSGDDQEHDFHGDHHDPHDPQSKNDSTEKEASY</sequence>
<evidence type="ECO:0000256" key="4">
    <source>
        <dbReference type="ARBA" id="ARBA00022692"/>
    </source>
</evidence>
<proteinExistence type="inferred from homology"/>
<feature type="transmembrane region" description="Helical" evidence="8">
    <location>
        <begin position="44"/>
        <end position="63"/>
    </location>
</feature>
<feature type="transmembrane region" description="Helical" evidence="8">
    <location>
        <begin position="75"/>
        <end position="96"/>
    </location>
</feature>
<dbReference type="GO" id="GO:0005886">
    <property type="term" value="C:plasma membrane"/>
    <property type="evidence" value="ECO:0007669"/>
    <property type="project" value="UniProtKB-SubCell"/>
</dbReference>
<evidence type="ECO:0000313" key="11">
    <source>
        <dbReference type="Proteomes" id="UP000034032"/>
    </source>
</evidence>
<dbReference type="AlphaFoldDB" id="A0A0G1KBS2"/>